<dbReference type="PANTHER" id="PTHR34933:SF3">
    <property type="entry name" value="FLAGELLAR L-RING PROTEIN"/>
    <property type="match status" value="1"/>
</dbReference>
<sequence length="238" mass="25960">MIKLFFYKNKYYLTAVFLLLMQSCAAVQQRPLVSGITTAVAPNIWPRVVNGSLFQEKTPISYGYQSLFEDHHAHNVGDTVTVVLQENISASNSSVSNMSRDGTTNVGMGVSPGQLSPMLGMNLKNSQYGLNSIGKNDFSGKGSNSAKNTFSGLITVTVKKVLPNGNLKVIGEKQVAINNGIEYIRFSGVINPSNINKNNLIVSTQIADTRIEYLTHGTVNEMNSMGWLQKLLLKISPI</sequence>
<dbReference type="GO" id="GO:0009279">
    <property type="term" value="C:cell outer membrane"/>
    <property type="evidence" value="ECO:0007669"/>
    <property type="project" value="UniProtKB-SubCell"/>
</dbReference>
<comment type="subcellular location">
    <subcellularLocation>
        <location evidence="10">Cell outer membrane</location>
        <topology evidence="10">Lipid-anchor</topology>
    </subcellularLocation>
    <subcellularLocation>
        <location evidence="10">Bacterial flagellum basal body</location>
    </subcellularLocation>
    <subcellularLocation>
        <location evidence="2">Membrane</location>
        <topology evidence="2">Lipid-anchor</topology>
    </subcellularLocation>
</comment>
<organism evidence="12 13">
    <name type="scientific">Buchnera aphidicola subsp. Diuraphis noxia</name>
    <dbReference type="NCBI Taxonomy" id="118101"/>
    <lineage>
        <taxon>Bacteria</taxon>
        <taxon>Pseudomonadati</taxon>
        <taxon>Pseudomonadota</taxon>
        <taxon>Gammaproteobacteria</taxon>
        <taxon>Enterobacterales</taxon>
        <taxon>Erwiniaceae</taxon>
        <taxon>Buchnera</taxon>
    </lineage>
</organism>
<reference evidence="12 13" key="1">
    <citation type="submission" date="2015-11" db="EMBL/GenBank/DDBJ databases">
        <title>The complete genome of Buchnera aphidicola from Diuraphis noxia biotype SAM.</title>
        <authorList>
            <person name="Burger N.F.V."/>
            <person name="Oberholster A.-M."/>
        </authorList>
    </citation>
    <scope>NUCLEOTIDE SEQUENCE [LARGE SCALE GENOMIC DNA]</scope>
    <source>
        <strain evidence="12">SAM</strain>
    </source>
</reference>
<keyword evidence="12" id="KW-0966">Cell projection</keyword>
<dbReference type="PRINTS" id="PR01008">
    <property type="entry name" value="FLGLRINGFLGH"/>
</dbReference>
<dbReference type="OrthoDB" id="9789463at2"/>
<dbReference type="HAMAP" id="MF_00415">
    <property type="entry name" value="FlgH"/>
    <property type="match status" value="1"/>
</dbReference>
<keyword evidence="6 10" id="KW-0472">Membrane</keyword>
<dbReference type="PANTHER" id="PTHR34933">
    <property type="entry name" value="FLAGELLAR L-RING PROTEIN"/>
    <property type="match status" value="1"/>
</dbReference>
<feature type="chain" id="PRO_5008881968" description="Flagellar L-ring protein" evidence="11">
    <location>
        <begin position="26"/>
        <end position="238"/>
    </location>
</feature>
<keyword evidence="9 10" id="KW-0449">Lipoprotein</keyword>
<dbReference type="GO" id="GO:0071973">
    <property type="term" value="P:bacterial-type flagellum-dependent cell motility"/>
    <property type="evidence" value="ECO:0007669"/>
    <property type="project" value="InterPro"/>
</dbReference>
<evidence type="ECO:0000256" key="6">
    <source>
        <dbReference type="ARBA" id="ARBA00023136"/>
    </source>
</evidence>
<comment type="subunit">
    <text evidence="4 10">The basal body constitutes a major portion of the flagellar organelle and consists of four rings (L,P,S, and M) mounted on a central rod.</text>
</comment>
<dbReference type="AlphaFoldDB" id="A0A1B2H9D0"/>
<keyword evidence="5 10" id="KW-0732">Signal</keyword>
<evidence type="ECO:0000256" key="10">
    <source>
        <dbReference type="HAMAP-Rule" id="MF_00415"/>
    </source>
</evidence>
<proteinExistence type="inferred from homology"/>
<name>A0A1B2H9D0_BUCDN</name>
<dbReference type="GO" id="GO:0009427">
    <property type="term" value="C:bacterial-type flagellum basal body, distal rod, L ring"/>
    <property type="evidence" value="ECO:0007669"/>
    <property type="project" value="InterPro"/>
</dbReference>
<dbReference type="Pfam" id="PF02107">
    <property type="entry name" value="FlgH"/>
    <property type="match status" value="1"/>
</dbReference>
<keyword evidence="12" id="KW-0282">Flagellum</keyword>
<evidence type="ECO:0000256" key="3">
    <source>
        <dbReference type="ARBA" id="ARBA00006929"/>
    </source>
</evidence>
<evidence type="ECO:0000256" key="9">
    <source>
        <dbReference type="ARBA" id="ARBA00023288"/>
    </source>
</evidence>
<evidence type="ECO:0000256" key="5">
    <source>
        <dbReference type="ARBA" id="ARBA00022729"/>
    </source>
</evidence>
<evidence type="ECO:0000313" key="13">
    <source>
        <dbReference type="Proteomes" id="UP000093070"/>
    </source>
</evidence>
<dbReference type="EMBL" id="CP013259">
    <property type="protein sequence ID" value="ANZ22802.1"/>
    <property type="molecule type" value="Genomic_DNA"/>
</dbReference>
<dbReference type="STRING" id="118101.ATN01_01700"/>
<keyword evidence="10" id="KW-0998">Cell outer membrane</keyword>
<accession>A0A1B2H9D0</accession>
<dbReference type="InterPro" id="IPR000527">
    <property type="entry name" value="Flag_Lring"/>
</dbReference>
<dbReference type="GO" id="GO:0003774">
    <property type="term" value="F:cytoskeletal motor activity"/>
    <property type="evidence" value="ECO:0007669"/>
    <property type="project" value="InterPro"/>
</dbReference>
<evidence type="ECO:0000256" key="8">
    <source>
        <dbReference type="ARBA" id="ARBA00023143"/>
    </source>
</evidence>
<dbReference type="Proteomes" id="UP000093070">
    <property type="component" value="Chromosome"/>
</dbReference>
<evidence type="ECO:0000313" key="12">
    <source>
        <dbReference type="EMBL" id="ANZ22802.1"/>
    </source>
</evidence>
<evidence type="ECO:0000256" key="2">
    <source>
        <dbReference type="ARBA" id="ARBA00004635"/>
    </source>
</evidence>
<evidence type="ECO:0000256" key="1">
    <source>
        <dbReference type="ARBA" id="ARBA00002591"/>
    </source>
</evidence>
<gene>
    <name evidence="10 12" type="primary">flgH</name>
    <name evidence="12" type="ORF">ATN01_01700</name>
</gene>
<comment type="function">
    <text evidence="1 10">Assembles around the rod to form the L-ring and probably protects the motor/basal body from shearing forces during rotation.</text>
</comment>
<feature type="signal peptide" evidence="11">
    <location>
        <begin position="1"/>
        <end position="25"/>
    </location>
</feature>
<evidence type="ECO:0000256" key="11">
    <source>
        <dbReference type="SAM" id="SignalP"/>
    </source>
</evidence>
<keyword evidence="7" id="KW-0564">Palmitate</keyword>
<evidence type="ECO:0000256" key="7">
    <source>
        <dbReference type="ARBA" id="ARBA00023139"/>
    </source>
</evidence>
<dbReference type="RefSeq" id="WP_075433618.1">
    <property type="nucleotide sequence ID" value="NZ_CP013259.1"/>
</dbReference>
<comment type="similarity">
    <text evidence="3 10">Belongs to the FlgH family.</text>
</comment>
<evidence type="ECO:0000256" key="4">
    <source>
        <dbReference type="ARBA" id="ARBA00011439"/>
    </source>
</evidence>
<dbReference type="PATRIC" id="fig|118101.4.peg.339"/>
<keyword evidence="12" id="KW-0969">Cilium</keyword>
<protein>
    <recommendedName>
        <fullName evidence="10">Flagellar L-ring protein</fullName>
    </recommendedName>
    <alternativeName>
        <fullName evidence="10">Basal body L-ring protein</fullName>
    </alternativeName>
</protein>
<dbReference type="PROSITE" id="PS51257">
    <property type="entry name" value="PROKAR_LIPOPROTEIN"/>
    <property type="match status" value="1"/>
</dbReference>
<keyword evidence="8 10" id="KW-0975">Bacterial flagellum</keyword>